<dbReference type="GO" id="GO:0003755">
    <property type="term" value="F:peptidyl-prolyl cis-trans isomerase activity"/>
    <property type="evidence" value="ECO:0007669"/>
    <property type="project" value="UniProtKB-KW"/>
</dbReference>
<reference evidence="9 10" key="1">
    <citation type="submission" date="2019-07" db="EMBL/GenBank/DDBJ databases">
        <title>Genome assembly of two rare yeast pathogens: Diutina rugosa and Trichomonascus ciferrii.</title>
        <authorList>
            <person name="Mixao V."/>
            <person name="Saus E."/>
            <person name="Hansen A."/>
            <person name="Lass-Flor C."/>
            <person name="Gabaldon T."/>
        </authorList>
    </citation>
    <scope>NUCLEOTIDE SEQUENCE [LARGE SCALE GENOMIC DNA]</scope>
    <source>
        <strain evidence="9 10">CBS 613</strain>
    </source>
</reference>
<dbReference type="InterPro" id="IPR001179">
    <property type="entry name" value="PPIase_FKBP_dom"/>
</dbReference>
<keyword evidence="7" id="KW-0732">Signal</keyword>
<comment type="caution">
    <text evidence="9">The sequence shown here is derived from an EMBL/GenBank/DDBJ whole genome shotgun (WGS) entry which is preliminary data.</text>
</comment>
<dbReference type="AlphaFoldDB" id="A0A642UL04"/>
<evidence type="ECO:0000256" key="3">
    <source>
        <dbReference type="ARBA" id="ARBA00023110"/>
    </source>
</evidence>
<evidence type="ECO:0000256" key="1">
    <source>
        <dbReference type="ARBA" id="ARBA00000971"/>
    </source>
</evidence>
<evidence type="ECO:0000256" key="5">
    <source>
        <dbReference type="ARBA" id="ARBA00024206"/>
    </source>
</evidence>
<feature type="chain" id="PRO_5025009018" description="peptidylprolyl isomerase" evidence="7">
    <location>
        <begin position="17"/>
        <end position="151"/>
    </location>
</feature>
<dbReference type="RefSeq" id="XP_034011650.1">
    <property type="nucleotide sequence ID" value="XM_034156154.1"/>
</dbReference>
<comment type="similarity">
    <text evidence="5">Belongs to the FKBP-type PPIase family. FKBP2 subfamily.</text>
</comment>
<keyword evidence="10" id="KW-1185">Reference proteome</keyword>
<protein>
    <recommendedName>
        <fullName evidence="2 6">peptidylprolyl isomerase</fullName>
        <ecNumber evidence="2 6">5.2.1.8</ecNumber>
    </recommendedName>
</protein>
<sequence>MKFLAILTTLVAAVTAVEELEIEVTKKIPAAACRRKTKAGDLVAVHYRGTLEDGTEFDASYNRGQPITFPLGAGNVIQGWDQGLLDMCVGEKRKLVIPPHLGYGSRAMGPIPANSVLVFDTELVDIAGGYDEDIDNAEDRIEANEAVVDEL</sequence>
<accession>A0A642UL04</accession>
<gene>
    <name evidence="9" type="ORF">DIURU_003397</name>
</gene>
<dbReference type="FunFam" id="3.10.50.40:FF:000006">
    <property type="entry name" value="Peptidyl-prolyl cis-trans isomerase"/>
    <property type="match status" value="1"/>
</dbReference>
<dbReference type="Proteomes" id="UP000449547">
    <property type="component" value="Unassembled WGS sequence"/>
</dbReference>
<dbReference type="PANTHER" id="PTHR45779">
    <property type="entry name" value="PEPTIDYLPROLYL ISOMERASE"/>
    <property type="match status" value="1"/>
</dbReference>
<evidence type="ECO:0000256" key="6">
    <source>
        <dbReference type="PROSITE-ProRule" id="PRU00277"/>
    </source>
</evidence>
<dbReference type="PROSITE" id="PS50059">
    <property type="entry name" value="FKBP_PPIASE"/>
    <property type="match status" value="1"/>
</dbReference>
<dbReference type="GO" id="GO:0005783">
    <property type="term" value="C:endoplasmic reticulum"/>
    <property type="evidence" value="ECO:0007669"/>
    <property type="project" value="TreeGrafter"/>
</dbReference>
<evidence type="ECO:0000256" key="4">
    <source>
        <dbReference type="ARBA" id="ARBA00023235"/>
    </source>
</evidence>
<name>A0A642UL04_DIURU</name>
<evidence type="ECO:0000313" key="10">
    <source>
        <dbReference type="Proteomes" id="UP000449547"/>
    </source>
</evidence>
<dbReference type="Pfam" id="PF00254">
    <property type="entry name" value="FKBP_C"/>
    <property type="match status" value="1"/>
</dbReference>
<dbReference type="EC" id="5.2.1.8" evidence="2 6"/>
<dbReference type="OMA" id="PKTCDIQ"/>
<feature type="signal peptide" evidence="7">
    <location>
        <begin position="1"/>
        <end position="16"/>
    </location>
</feature>
<evidence type="ECO:0000256" key="2">
    <source>
        <dbReference type="ARBA" id="ARBA00013194"/>
    </source>
</evidence>
<dbReference type="OrthoDB" id="1902587at2759"/>
<dbReference type="EMBL" id="SWFT01000105">
    <property type="protein sequence ID" value="KAA8901027.1"/>
    <property type="molecule type" value="Genomic_DNA"/>
</dbReference>
<dbReference type="SUPFAM" id="SSF54534">
    <property type="entry name" value="FKBP-like"/>
    <property type="match status" value="1"/>
</dbReference>
<dbReference type="InterPro" id="IPR046357">
    <property type="entry name" value="PPIase_dom_sf"/>
</dbReference>
<dbReference type="PANTHER" id="PTHR45779:SF7">
    <property type="entry name" value="PEPTIDYLPROLYL ISOMERASE"/>
    <property type="match status" value="1"/>
</dbReference>
<dbReference type="GeneID" id="54782048"/>
<proteinExistence type="inferred from homology"/>
<dbReference type="VEuPathDB" id="FungiDB:DIURU_003397"/>
<keyword evidence="4 6" id="KW-0413">Isomerase</keyword>
<evidence type="ECO:0000259" key="8">
    <source>
        <dbReference type="PROSITE" id="PS50059"/>
    </source>
</evidence>
<comment type="catalytic activity">
    <reaction evidence="1 6">
        <text>[protein]-peptidylproline (omega=180) = [protein]-peptidylproline (omega=0)</text>
        <dbReference type="Rhea" id="RHEA:16237"/>
        <dbReference type="Rhea" id="RHEA-COMP:10747"/>
        <dbReference type="Rhea" id="RHEA-COMP:10748"/>
        <dbReference type="ChEBI" id="CHEBI:83833"/>
        <dbReference type="ChEBI" id="CHEBI:83834"/>
        <dbReference type="EC" id="5.2.1.8"/>
    </reaction>
</comment>
<dbReference type="InterPro" id="IPR044609">
    <property type="entry name" value="FKBP2/11"/>
</dbReference>
<keyword evidence="3 6" id="KW-0697">Rotamase</keyword>
<organism evidence="9 10">
    <name type="scientific">Diutina rugosa</name>
    <name type="common">Yeast</name>
    <name type="synonym">Candida rugosa</name>
    <dbReference type="NCBI Taxonomy" id="5481"/>
    <lineage>
        <taxon>Eukaryota</taxon>
        <taxon>Fungi</taxon>
        <taxon>Dikarya</taxon>
        <taxon>Ascomycota</taxon>
        <taxon>Saccharomycotina</taxon>
        <taxon>Pichiomycetes</taxon>
        <taxon>Debaryomycetaceae</taxon>
        <taxon>Diutina</taxon>
    </lineage>
</organism>
<evidence type="ECO:0000256" key="7">
    <source>
        <dbReference type="SAM" id="SignalP"/>
    </source>
</evidence>
<evidence type="ECO:0000313" key="9">
    <source>
        <dbReference type="EMBL" id="KAA8901027.1"/>
    </source>
</evidence>
<dbReference type="Gene3D" id="3.10.50.40">
    <property type="match status" value="1"/>
</dbReference>
<feature type="domain" description="PPIase FKBP-type" evidence="8">
    <location>
        <begin position="40"/>
        <end position="127"/>
    </location>
</feature>